<feature type="transmembrane region" description="Helical" evidence="7">
    <location>
        <begin position="352"/>
        <end position="374"/>
    </location>
</feature>
<evidence type="ECO:0000256" key="6">
    <source>
        <dbReference type="ARBA" id="ARBA00023136"/>
    </source>
</evidence>
<dbReference type="EMBL" id="CP000554">
    <property type="protein sequence ID" value="ABM76970.1"/>
    <property type="molecule type" value="Genomic_DNA"/>
</dbReference>
<dbReference type="KEGG" id="pmf:P9303_02151"/>
<comment type="subcellular location">
    <subcellularLocation>
        <location evidence="1">Cell membrane</location>
        <topology evidence="1">Multi-pass membrane protein</topology>
    </subcellularLocation>
</comment>
<dbReference type="BioCyc" id="PMAR59922:G1G80-207-MONOMER"/>
<keyword evidence="3" id="KW-1003">Cell membrane</keyword>
<evidence type="ECO:0000256" key="2">
    <source>
        <dbReference type="ARBA" id="ARBA00022448"/>
    </source>
</evidence>
<keyword evidence="5 7" id="KW-1133">Transmembrane helix</keyword>
<dbReference type="InterPro" id="IPR010290">
    <property type="entry name" value="TM_effector"/>
</dbReference>
<keyword evidence="6 7" id="KW-0472">Membrane</keyword>
<feature type="transmembrane region" description="Helical" evidence="7">
    <location>
        <begin position="102"/>
        <end position="120"/>
    </location>
</feature>
<reference evidence="9 10" key="1">
    <citation type="journal article" date="2007" name="PLoS Genet.">
        <title>Patterns and implications of gene gain and loss in the evolution of Prochlorococcus.</title>
        <authorList>
            <person name="Kettler G.C."/>
            <person name="Martiny A.C."/>
            <person name="Huang K."/>
            <person name="Zucker J."/>
            <person name="Coleman M.L."/>
            <person name="Rodrigue S."/>
            <person name="Chen F."/>
            <person name="Lapidus A."/>
            <person name="Ferriera S."/>
            <person name="Johnson J."/>
            <person name="Steglich C."/>
            <person name="Church G.M."/>
            <person name="Richardson P."/>
            <person name="Chisholm S.W."/>
        </authorList>
    </citation>
    <scope>NUCLEOTIDE SEQUENCE [LARGE SCALE GENOMIC DNA]</scope>
    <source>
        <strain evidence="9 10">MIT 9303</strain>
    </source>
</reference>
<dbReference type="AlphaFoldDB" id="A2C660"/>
<feature type="transmembrane region" description="Helical" evidence="7">
    <location>
        <begin position="12"/>
        <end position="32"/>
    </location>
</feature>
<dbReference type="HOGENOM" id="CLU_674265_0_0_3"/>
<dbReference type="GO" id="GO:0005886">
    <property type="term" value="C:plasma membrane"/>
    <property type="evidence" value="ECO:0007669"/>
    <property type="project" value="UniProtKB-SubCell"/>
</dbReference>
<dbReference type="InterPro" id="IPR020846">
    <property type="entry name" value="MFS_dom"/>
</dbReference>
<dbReference type="InterPro" id="IPR036259">
    <property type="entry name" value="MFS_trans_sf"/>
</dbReference>
<gene>
    <name evidence="9" type="ordered locus">P9303_02151</name>
</gene>
<dbReference type="GO" id="GO:0022857">
    <property type="term" value="F:transmembrane transporter activity"/>
    <property type="evidence" value="ECO:0007669"/>
    <property type="project" value="InterPro"/>
</dbReference>
<accession>A2C660</accession>
<evidence type="ECO:0000313" key="9">
    <source>
        <dbReference type="EMBL" id="ABM76970.1"/>
    </source>
</evidence>
<feature type="transmembrane region" description="Helical" evidence="7">
    <location>
        <begin position="77"/>
        <end position="96"/>
    </location>
</feature>
<feature type="transmembrane region" description="Helical" evidence="7">
    <location>
        <begin position="140"/>
        <end position="158"/>
    </location>
</feature>
<feature type="transmembrane region" description="Helical" evidence="7">
    <location>
        <begin position="44"/>
        <end position="65"/>
    </location>
</feature>
<evidence type="ECO:0000256" key="1">
    <source>
        <dbReference type="ARBA" id="ARBA00004651"/>
    </source>
</evidence>
<feature type="domain" description="Major facilitator superfamily (MFS) profile" evidence="8">
    <location>
        <begin position="220"/>
        <end position="411"/>
    </location>
</feature>
<sequence>MSPFPCLRAHQRNIFLTASGISTAGSFAGMTAKGWILMDGTNNPMLLAAHFAALSLPTLLVSGAAGAYTDRFGCERVLVQAQWGLLAAALLGAVAIPLMTGTALVTMLLTSTLLVGIASAYELTARNKYCALLIDEPNQLAPYLSSFAVVFNVGKLLGPPIGGWLLVITGPAAALSIDAASYLLPIASLLWLLDPNRSQEQRSVPGKQSTMLYAWHNSGSSLRHVLGFTATLCLVGFFHPGLAPLIADQVLGSDPRDLGVFTSVLAAGSIAGGVVLQRNSQRFCRRPFLTLSGFALITAIAQLGMAQTENTPLAFSLTMTLLIGAGTAGLLSSCNMITQVGSPQVLRGRMAGLSQIAFLGGGGLSGLLAAQMVISTSLSTTFATAGGIGLGLALWGFWQKGRTVLEEVRSA</sequence>
<feature type="transmembrane region" description="Helical" evidence="7">
    <location>
        <begin position="164"/>
        <end position="193"/>
    </location>
</feature>
<dbReference type="SUPFAM" id="SSF103473">
    <property type="entry name" value="MFS general substrate transporter"/>
    <property type="match status" value="1"/>
</dbReference>
<feature type="transmembrane region" description="Helical" evidence="7">
    <location>
        <begin position="288"/>
        <end position="307"/>
    </location>
</feature>
<evidence type="ECO:0000313" key="10">
    <source>
        <dbReference type="Proteomes" id="UP000002274"/>
    </source>
</evidence>
<evidence type="ECO:0000256" key="4">
    <source>
        <dbReference type="ARBA" id="ARBA00022692"/>
    </source>
</evidence>
<proteinExistence type="predicted"/>
<feature type="transmembrane region" description="Helical" evidence="7">
    <location>
        <begin position="313"/>
        <end position="331"/>
    </location>
</feature>
<dbReference type="Pfam" id="PF05977">
    <property type="entry name" value="MFS_3"/>
    <property type="match status" value="1"/>
</dbReference>
<feature type="transmembrane region" description="Helical" evidence="7">
    <location>
        <begin position="225"/>
        <end position="246"/>
    </location>
</feature>
<evidence type="ECO:0000256" key="3">
    <source>
        <dbReference type="ARBA" id="ARBA00022475"/>
    </source>
</evidence>
<dbReference type="PANTHER" id="PTHR23513">
    <property type="entry name" value="INTEGRAL MEMBRANE EFFLUX PROTEIN-RELATED"/>
    <property type="match status" value="1"/>
</dbReference>
<dbReference type="RefSeq" id="WP_011824898.1">
    <property type="nucleotide sequence ID" value="NC_008820.1"/>
</dbReference>
<feature type="transmembrane region" description="Helical" evidence="7">
    <location>
        <begin position="380"/>
        <end position="398"/>
    </location>
</feature>
<evidence type="ECO:0000259" key="8">
    <source>
        <dbReference type="PROSITE" id="PS50850"/>
    </source>
</evidence>
<dbReference type="CDD" id="cd06173">
    <property type="entry name" value="MFS_MefA_like"/>
    <property type="match status" value="1"/>
</dbReference>
<feature type="transmembrane region" description="Helical" evidence="7">
    <location>
        <begin position="258"/>
        <end position="276"/>
    </location>
</feature>
<protein>
    <submittedName>
        <fullName evidence="9">Multidrug efflux MFS family transporter</fullName>
    </submittedName>
</protein>
<organism evidence="9 10">
    <name type="scientific">Prochlorococcus marinus (strain MIT 9303)</name>
    <dbReference type="NCBI Taxonomy" id="59922"/>
    <lineage>
        <taxon>Bacteria</taxon>
        <taxon>Bacillati</taxon>
        <taxon>Cyanobacteriota</taxon>
        <taxon>Cyanophyceae</taxon>
        <taxon>Synechococcales</taxon>
        <taxon>Prochlorococcaceae</taxon>
        <taxon>Prochlorococcus</taxon>
    </lineage>
</organism>
<evidence type="ECO:0000256" key="7">
    <source>
        <dbReference type="SAM" id="Phobius"/>
    </source>
</evidence>
<keyword evidence="4 7" id="KW-0812">Transmembrane</keyword>
<dbReference type="STRING" id="59922.P9303_02151"/>
<name>A2C660_PROM3</name>
<dbReference type="Gene3D" id="1.20.1250.20">
    <property type="entry name" value="MFS general substrate transporter like domains"/>
    <property type="match status" value="2"/>
</dbReference>
<dbReference type="PROSITE" id="PS50850">
    <property type="entry name" value="MFS"/>
    <property type="match status" value="1"/>
</dbReference>
<dbReference type="Proteomes" id="UP000002274">
    <property type="component" value="Chromosome"/>
</dbReference>
<evidence type="ECO:0000256" key="5">
    <source>
        <dbReference type="ARBA" id="ARBA00022989"/>
    </source>
</evidence>
<dbReference type="PANTHER" id="PTHR23513:SF11">
    <property type="entry name" value="STAPHYLOFERRIN A TRANSPORTER"/>
    <property type="match status" value="1"/>
</dbReference>
<keyword evidence="2" id="KW-0813">Transport</keyword>